<name>A0A8J5NAF8_HOMAM</name>
<feature type="compositionally biased region" description="Basic residues" evidence="1">
    <location>
        <begin position="443"/>
        <end position="472"/>
    </location>
</feature>
<gene>
    <name evidence="2" type="primary">Snrnp48-L</name>
    <name evidence="2" type="ORF">Hamer_G016970</name>
</gene>
<feature type="compositionally biased region" description="Basic and acidic residues" evidence="1">
    <location>
        <begin position="249"/>
        <end position="338"/>
    </location>
</feature>
<organism evidence="2 3">
    <name type="scientific">Homarus americanus</name>
    <name type="common">American lobster</name>
    <dbReference type="NCBI Taxonomy" id="6706"/>
    <lineage>
        <taxon>Eukaryota</taxon>
        <taxon>Metazoa</taxon>
        <taxon>Ecdysozoa</taxon>
        <taxon>Arthropoda</taxon>
        <taxon>Crustacea</taxon>
        <taxon>Multicrustacea</taxon>
        <taxon>Malacostraca</taxon>
        <taxon>Eumalacostraca</taxon>
        <taxon>Eucarida</taxon>
        <taxon>Decapoda</taxon>
        <taxon>Pleocyemata</taxon>
        <taxon>Astacidea</taxon>
        <taxon>Nephropoidea</taxon>
        <taxon>Nephropidae</taxon>
        <taxon>Homarus</taxon>
    </lineage>
</organism>
<dbReference type="GO" id="GO:1990904">
    <property type="term" value="C:ribonucleoprotein complex"/>
    <property type="evidence" value="ECO:0007669"/>
    <property type="project" value="UniProtKB-KW"/>
</dbReference>
<feature type="compositionally biased region" description="Basic and acidic residues" evidence="1">
    <location>
        <begin position="391"/>
        <end position="403"/>
    </location>
</feature>
<feature type="compositionally biased region" description="Basic and acidic residues" evidence="1">
    <location>
        <begin position="358"/>
        <end position="382"/>
    </location>
</feature>
<dbReference type="EMBL" id="JAHLQT010004419">
    <property type="protein sequence ID" value="KAG7176007.1"/>
    <property type="molecule type" value="Genomic_DNA"/>
</dbReference>
<feature type="compositionally biased region" description="Basic and acidic residues" evidence="1">
    <location>
        <begin position="412"/>
        <end position="429"/>
    </location>
</feature>
<proteinExistence type="predicted"/>
<reference evidence="2" key="1">
    <citation type="journal article" date="2021" name="Sci. Adv.">
        <title>The American lobster genome reveals insights on longevity, neural, and immune adaptations.</title>
        <authorList>
            <person name="Polinski J.M."/>
            <person name="Zimin A.V."/>
            <person name="Clark K.F."/>
            <person name="Kohn A.B."/>
            <person name="Sadowski N."/>
            <person name="Timp W."/>
            <person name="Ptitsyn A."/>
            <person name="Khanna P."/>
            <person name="Romanova D.Y."/>
            <person name="Williams P."/>
            <person name="Greenwood S.J."/>
            <person name="Moroz L.L."/>
            <person name="Walt D.R."/>
            <person name="Bodnar A.G."/>
        </authorList>
    </citation>
    <scope>NUCLEOTIDE SEQUENCE</scope>
    <source>
        <strain evidence="2">GMGI-L3</strain>
    </source>
</reference>
<accession>A0A8J5NAF8</accession>
<dbReference type="Proteomes" id="UP000747542">
    <property type="component" value="Unassembled WGS sequence"/>
</dbReference>
<feature type="region of interest" description="Disordered" evidence="1">
    <location>
        <begin position="197"/>
        <end position="502"/>
    </location>
</feature>
<evidence type="ECO:0000256" key="1">
    <source>
        <dbReference type="SAM" id="MobiDB-lite"/>
    </source>
</evidence>
<dbReference type="AlphaFoldDB" id="A0A8J5NAF8"/>
<sequence>MAAHQMTQREEYLKSLNSFIESSSDVINRFTKFPETSETGMETLGYNSFSEEPLLPSASIPSPSADFALTIDADKQRELLIPYKKIAGPDTRQPPSCAGELTACFSKEERLAMYEYTLQSAARVATPPEILPMETYKSVDNQPKELSELELMKAVRDFKRRRQAYRTKVSTKNKSQTQVTREIIHNMMVFLGAEETEPENLHPKEDSVVPANLPENGCSERSNQERKKITSASGPLDEKQYNRTGISGGRDKRDSDRDYETKVRWREKREDDSSSRYKQKHERDYETDSHRKNQMERQVEYEKDMKRSKRESESRRKYDEEYYQARDKRGRESKERYRERKHSTKTLYKYKDHRQKRKDTDDQIYERFEDENKSNNRRKDNAEISPTILSKLEDGKDVGKEENSWDTGLEASVKESCAEDGEISSHESDITCSNKDSKYSPSSRHRKKSKLKKEKSKRKQRKKRKHKTHRHSHSDSEESVSDDSKFRKKSTTDIYSHEESIV</sequence>
<keyword evidence="2" id="KW-0687">Ribonucleoprotein</keyword>
<keyword evidence="3" id="KW-1185">Reference proteome</keyword>
<protein>
    <submittedName>
        <fullName evidence="2">U11/U12 small nuclear ribonucleoprotein 48 kDa protein-like</fullName>
    </submittedName>
</protein>
<evidence type="ECO:0000313" key="2">
    <source>
        <dbReference type="EMBL" id="KAG7176007.1"/>
    </source>
</evidence>
<evidence type="ECO:0000313" key="3">
    <source>
        <dbReference type="Proteomes" id="UP000747542"/>
    </source>
</evidence>
<comment type="caution">
    <text evidence="2">The sequence shown here is derived from an EMBL/GenBank/DDBJ whole genome shotgun (WGS) entry which is preliminary data.</text>
</comment>